<keyword evidence="1" id="KW-0004">4Fe-4S</keyword>
<dbReference type="EMBL" id="JACNLK010000085">
    <property type="protein sequence ID" value="MBC8209246.1"/>
    <property type="molecule type" value="Genomic_DNA"/>
</dbReference>
<comment type="caution">
    <text evidence="6">The sequence shown here is derived from an EMBL/GenBank/DDBJ whole genome shotgun (WGS) entry which is preliminary data.</text>
</comment>
<dbReference type="GO" id="GO:0051539">
    <property type="term" value="F:4 iron, 4 sulfur cluster binding"/>
    <property type="evidence" value="ECO:0007669"/>
    <property type="project" value="UniProtKB-KW"/>
</dbReference>
<evidence type="ECO:0000313" key="6">
    <source>
        <dbReference type="EMBL" id="MBC8209246.1"/>
    </source>
</evidence>
<dbReference type="Proteomes" id="UP000599024">
    <property type="component" value="Unassembled WGS sequence"/>
</dbReference>
<evidence type="ECO:0000256" key="1">
    <source>
        <dbReference type="ARBA" id="ARBA00022485"/>
    </source>
</evidence>
<dbReference type="AlphaFoldDB" id="A0A8J6NC83"/>
<reference evidence="6 7" key="1">
    <citation type="submission" date="2020-08" db="EMBL/GenBank/DDBJ databases">
        <title>Bridging the membrane lipid divide: bacteria of the FCB group superphylum have the potential to synthesize archaeal ether lipids.</title>
        <authorList>
            <person name="Villanueva L."/>
            <person name="Von Meijenfeldt F.A.B."/>
            <person name="Westbye A.B."/>
            <person name="Yadav S."/>
            <person name="Hopmans E.C."/>
            <person name="Dutilh B.E."/>
            <person name="Sinninghe Damste J.S."/>
        </authorList>
    </citation>
    <scope>NUCLEOTIDE SEQUENCE [LARGE SCALE GENOMIC DNA]</scope>
    <source>
        <strain evidence="6">NIOZ-UU81</strain>
    </source>
</reference>
<evidence type="ECO:0000256" key="2">
    <source>
        <dbReference type="ARBA" id="ARBA00022723"/>
    </source>
</evidence>
<protein>
    <submittedName>
        <fullName evidence="6">DUF3786 domain-containing protein</fullName>
    </submittedName>
</protein>
<dbReference type="Pfam" id="PF04060">
    <property type="entry name" value="FeS"/>
    <property type="match status" value="1"/>
</dbReference>
<name>A0A8J6NC83_9BACT</name>
<keyword evidence="4" id="KW-0411">Iron-sulfur</keyword>
<evidence type="ECO:0000256" key="3">
    <source>
        <dbReference type="ARBA" id="ARBA00023004"/>
    </source>
</evidence>
<dbReference type="Gene3D" id="3.20.20.20">
    <property type="entry name" value="Dihydropteroate synthase-like"/>
    <property type="match status" value="1"/>
</dbReference>
<dbReference type="GO" id="GO:0046872">
    <property type="term" value="F:metal ion binding"/>
    <property type="evidence" value="ECO:0007669"/>
    <property type="project" value="UniProtKB-KW"/>
</dbReference>
<keyword evidence="3" id="KW-0408">Iron</keyword>
<accession>A0A8J6NC83</accession>
<organism evidence="6 7">
    <name type="scientific">Candidatus Desulfatifera sulfidica</name>
    <dbReference type="NCBI Taxonomy" id="2841691"/>
    <lineage>
        <taxon>Bacteria</taxon>
        <taxon>Pseudomonadati</taxon>
        <taxon>Thermodesulfobacteriota</taxon>
        <taxon>Desulfobulbia</taxon>
        <taxon>Desulfobulbales</taxon>
        <taxon>Desulfobulbaceae</taxon>
        <taxon>Candidatus Desulfatifera</taxon>
    </lineage>
</organism>
<evidence type="ECO:0000259" key="5">
    <source>
        <dbReference type="PROSITE" id="PS51656"/>
    </source>
</evidence>
<sequence>MTQLRTPLEVYKILPGTNCGRCFLPSCLAFSAAVIRGDRKLTDCPPLRKSGTVAQVTAIHGEQREKELQEQIGLLQARISQLDLGEAAARIGGELCHGRLRLQVLGKIYDVDPVGHVTSVCHTHPGLVIPLLNYILDGRDVRPCGRWVAFRDLKDGPSMNPLFVQRGEIPLRQLADSQPEFFADLVSVFSGHRAEADLSDTAGADADISVVLYPLPRLPVMICYWQPEDDLESKLHILFDACADDQLGIRAIYSLTVGLVMMFEKIARGHT</sequence>
<dbReference type="PROSITE" id="PS51656">
    <property type="entry name" value="4FE4S"/>
    <property type="match status" value="1"/>
</dbReference>
<keyword evidence="2" id="KW-0479">Metal-binding</keyword>
<dbReference type="InterPro" id="IPR024264">
    <property type="entry name" value="DUF3786"/>
</dbReference>
<evidence type="ECO:0000256" key="4">
    <source>
        <dbReference type="ARBA" id="ARBA00023014"/>
    </source>
</evidence>
<dbReference type="InterPro" id="IPR011005">
    <property type="entry name" value="Dihydropteroate_synth-like_sf"/>
</dbReference>
<evidence type="ECO:0000313" key="7">
    <source>
        <dbReference type="Proteomes" id="UP000599024"/>
    </source>
</evidence>
<feature type="domain" description="4Fe-4S" evidence="5">
    <location>
        <begin position="2"/>
        <end position="62"/>
    </location>
</feature>
<dbReference type="Pfam" id="PF12654">
    <property type="entry name" value="DUF3786"/>
    <property type="match status" value="1"/>
</dbReference>
<dbReference type="InterPro" id="IPR007202">
    <property type="entry name" value="4Fe-4S_dom"/>
</dbReference>
<proteinExistence type="predicted"/>
<gene>
    <name evidence="6" type="ORF">H8E79_08795</name>
</gene>